<dbReference type="InterPro" id="IPR011043">
    <property type="entry name" value="Gal_Oxase/kelch_b-propeller"/>
</dbReference>
<sequence length="1032" mass="114076">MQKQIQKYLKLAKKHLLLPQPALNLPLPRLALPEPIKKLLGWPIIPWLILVGILLALLLVPWGCAKKIVIAPQFSNLVPGYYGEFKLLANSQPVGSELLAAAKMSDGKVLIVYRHPAAISSALAIDYRNQAYDDVKSGIIPVVFDPATNSFSQLRDAIPFDNYNRQRGGFSWLLLNDRTFVIAGGSSYDPVNNRENYVGGGTIFDLVSGEKTSFTGGGSSSGPFLARLSDNEFVVAETKVRPREGQEWVGEIYEAWLRVYNASGTELRSAQVSPYQLVSNYPGGAGTASAFTYDAGDKLLITLSGRLDILDKQSLALTPVSNNIDLEGSNGAQIDVLDNGLLLIHNRPQHLKSYLSDTVYLLNPKNYQVAPINFARGLPIRKLAWQGIGTFTEEAVIEAVKIADKTPYRFSVLPDGTILAVPNNLEQINKHPYLIDINNYRLVEDIEPPEEIVELRNPLVANPRYAEFAADVVLNDGRVIYLGVQNVIYTPSEQQTPEQKTPAANRKELPDWPSTDFATQGVWEEVGNLLVTEAWKDRSLNIGGIVAVGNDMFIELVDDEVKVYGQLFDSLTGRTWLVDDTETNRQKYDTLLTSKADARYVAKDRYGTFQVGKPLLTRNTAPPQVIGSIIIPAPSTVSVGQKKIERYDAKTNKWVDINEEIFQKLVKRYEKQGKQVSSWDSDAISDLDKKIIEEAQKKAAGKPKNPDMVTVNKAEIGGRLLKARSGHSVTVLPNGKILVAGGIADLSDLPAMEPFDDQGRFITNYLLGTITLPGTKVTLGNITGSKQGKTRSVEIYDPKTQKSEEVGQLTIGRSGHQVVILPGDKALVIGGSEQSIIAKDASRSEEVGEDRFSPGTANSGPTYEIFDLDTGESELYENVLMFRRDKGFYAFAMPNGHIYLGDTGLYSNAEVLDWYNHISYPTGQPSLEDLGNTYSSVRLSDDRLVSTGGSGYEFRDETNRVIATVLDPTLIEVYTPTSKGPRILPRGAPYRALPLAEALRTFLYLQLTVLLLGMPLTYFLVDMRKRRKRLKR</sequence>
<dbReference type="Proteomes" id="UP000176651">
    <property type="component" value="Unassembled WGS sequence"/>
</dbReference>
<reference evidence="2 3" key="1">
    <citation type="journal article" date="2016" name="Nat. Commun.">
        <title>Thousands of microbial genomes shed light on interconnected biogeochemical processes in an aquifer system.</title>
        <authorList>
            <person name="Anantharaman K."/>
            <person name="Brown C.T."/>
            <person name="Hug L.A."/>
            <person name="Sharon I."/>
            <person name="Castelle C.J."/>
            <person name="Probst A.J."/>
            <person name="Thomas B.C."/>
            <person name="Singh A."/>
            <person name="Wilkins M.J."/>
            <person name="Karaoz U."/>
            <person name="Brodie E.L."/>
            <person name="Williams K.H."/>
            <person name="Hubbard S.S."/>
            <person name="Banfield J.F."/>
        </authorList>
    </citation>
    <scope>NUCLEOTIDE SEQUENCE [LARGE SCALE GENOMIC DNA]</scope>
</reference>
<dbReference type="EMBL" id="META01000005">
    <property type="protein sequence ID" value="OGB74079.1"/>
    <property type="molecule type" value="Genomic_DNA"/>
</dbReference>
<dbReference type="STRING" id="1798535.A2V68_02525"/>
<comment type="caution">
    <text evidence="2">The sequence shown here is derived from an EMBL/GenBank/DDBJ whole genome shotgun (WGS) entry which is preliminary data.</text>
</comment>
<feature type="transmembrane region" description="Helical" evidence="1">
    <location>
        <begin position="1002"/>
        <end position="1021"/>
    </location>
</feature>
<dbReference type="AlphaFoldDB" id="A0A1F4NRN8"/>
<keyword evidence="1" id="KW-0472">Membrane</keyword>
<dbReference type="Gene3D" id="2.120.10.80">
    <property type="entry name" value="Kelch-type beta propeller"/>
    <property type="match status" value="1"/>
</dbReference>
<organism evidence="2 3">
    <name type="scientific">candidate division Kazan bacterium RBG_13_50_9</name>
    <dbReference type="NCBI Taxonomy" id="1798535"/>
    <lineage>
        <taxon>Bacteria</taxon>
        <taxon>Bacteria division Kazan-3B-28</taxon>
    </lineage>
</organism>
<evidence type="ECO:0000256" key="1">
    <source>
        <dbReference type="SAM" id="Phobius"/>
    </source>
</evidence>
<name>A0A1F4NRN8_UNCK3</name>
<proteinExistence type="predicted"/>
<dbReference type="InterPro" id="IPR011047">
    <property type="entry name" value="Quinoprotein_ADH-like_sf"/>
</dbReference>
<keyword evidence="1" id="KW-1133">Transmembrane helix</keyword>
<evidence type="ECO:0000313" key="2">
    <source>
        <dbReference type="EMBL" id="OGB74079.1"/>
    </source>
</evidence>
<keyword evidence="1" id="KW-0812">Transmembrane</keyword>
<evidence type="ECO:0000313" key="3">
    <source>
        <dbReference type="Proteomes" id="UP000176651"/>
    </source>
</evidence>
<dbReference type="SUPFAM" id="SSF50998">
    <property type="entry name" value="Quinoprotein alcohol dehydrogenase-like"/>
    <property type="match status" value="1"/>
</dbReference>
<feature type="transmembrane region" description="Helical" evidence="1">
    <location>
        <begin position="39"/>
        <end position="62"/>
    </location>
</feature>
<dbReference type="SUPFAM" id="SSF50965">
    <property type="entry name" value="Galactose oxidase, central domain"/>
    <property type="match status" value="1"/>
</dbReference>
<protein>
    <submittedName>
        <fullName evidence="2">Uncharacterized protein</fullName>
    </submittedName>
</protein>
<gene>
    <name evidence="2" type="ORF">A2V68_02525</name>
</gene>
<accession>A0A1F4NRN8</accession>
<dbReference type="InterPro" id="IPR015915">
    <property type="entry name" value="Kelch-typ_b-propeller"/>
</dbReference>